<dbReference type="OrthoDB" id="9785673at2"/>
<dbReference type="Pfam" id="PF22435">
    <property type="entry name" value="MRM3-like_sub_bind"/>
    <property type="match status" value="1"/>
</dbReference>
<evidence type="ECO:0000256" key="1">
    <source>
        <dbReference type="ARBA" id="ARBA00007228"/>
    </source>
</evidence>
<dbReference type="Gene3D" id="3.40.1280.10">
    <property type="match status" value="1"/>
</dbReference>
<gene>
    <name evidence="5" type="ORF">D7V94_21440</name>
</gene>
<name>A0A3A9A7F2_9FIRM</name>
<dbReference type="SUPFAM" id="SSF55315">
    <property type="entry name" value="L30e-like"/>
    <property type="match status" value="1"/>
</dbReference>
<dbReference type="GO" id="GO:0003723">
    <property type="term" value="F:RNA binding"/>
    <property type="evidence" value="ECO:0007669"/>
    <property type="project" value="InterPro"/>
</dbReference>
<dbReference type="RefSeq" id="WP_120472309.1">
    <property type="nucleotide sequence ID" value="NZ_CATAJS010000103.1"/>
</dbReference>
<comment type="similarity">
    <text evidence="1">Belongs to the class IV-like SAM-binding methyltransferase superfamily. RNA methyltransferase TrmH family.</text>
</comment>
<dbReference type="InterPro" id="IPR051259">
    <property type="entry name" value="rRNA_Methyltransferase"/>
</dbReference>
<dbReference type="PANTHER" id="PTHR43191:SF2">
    <property type="entry name" value="RRNA METHYLTRANSFERASE 3, MITOCHONDRIAL"/>
    <property type="match status" value="1"/>
</dbReference>
<sequence>MITSLTNMRVKQLVALQEKSRVRNREGLFAAEGIKMFEEAPVCRIREIYLGRELREQLSKGIRYETIWKKVAECKRQGSLVEQVSEEVLKKISDTQTPQGILFVAEQFSYSSEELIKGARERWENGGRPPLFLLLEDIQDPGNLGTMLRTGEGAGVDGVIMSRGTVDIYNPKTIRSTMGSLYRVPFLYTDSLGQTIALLKENDVLVYAAHLKGEKYYDEISYEGGSAFLVGNEGRGIKEETAALADAYLKIPMEGRLESLNAAVAAALLLYQASGYVRNEKKKIDKGA</sequence>
<dbReference type="Proteomes" id="UP000280696">
    <property type="component" value="Unassembled WGS sequence"/>
</dbReference>
<dbReference type="Pfam" id="PF00588">
    <property type="entry name" value="SpoU_methylase"/>
    <property type="match status" value="1"/>
</dbReference>
<dbReference type="InterPro" id="IPR001537">
    <property type="entry name" value="SpoU_MeTrfase"/>
</dbReference>
<evidence type="ECO:0000256" key="3">
    <source>
        <dbReference type="ARBA" id="ARBA00022679"/>
    </source>
</evidence>
<dbReference type="GO" id="GO:0032259">
    <property type="term" value="P:methylation"/>
    <property type="evidence" value="ECO:0007669"/>
    <property type="project" value="UniProtKB-KW"/>
</dbReference>
<dbReference type="InterPro" id="IPR029064">
    <property type="entry name" value="Ribosomal_eL30-like_sf"/>
</dbReference>
<dbReference type="SMART" id="SM00967">
    <property type="entry name" value="SpoU_sub_bind"/>
    <property type="match status" value="1"/>
</dbReference>
<dbReference type="InterPro" id="IPR029026">
    <property type="entry name" value="tRNA_m1G_MTases_N"/>
</dbReference>
<evidence type="ECO:0000313" key="5">
    <source>
        <dbReference type="EMBL" id="RKI87188.1"/>
    </source>
</evidence>
<dbReference type="InterPro" id="IPR013123">
    <property type="entry name" value="SpoU_subst-bd"/>
</dbReference>
<dbReference type="PANTHER" id="PTHR43191">
    <property type="entry name" value="RRNA METHYLTRANSFERASE 3"/>
    <property type="match status" value="1"/>
</dbReference>
<feature type="domain" description="RNA 2-O ribose methyltransferase substrate binding" evidence="4">
    <location>
        <begin position="30"/>
        <end position="111"/>
    </location>
</feature>
<evidence type="ECO:0000256" key="2">
    <source>
        <dbReference type="ARBA" id="ARBA00022603"/>
    </source>
</evidence>
<dbReference type="CDD" id="cd18095">
    <property type="entry name" value="SpoU-like_rRNA-MTase"/>
    <property type="match status" value="1"/>
</dbReference>
<dbReference type="InterPro" id="IPR029028">
    <property type="entry name" value="Alpha/beta_knot_MTases"/>
</dbReference>
<dbReference type="EMBL" id="RAYQ01000045">
    <property type="protein sequence ID" value="RKI87188.1"/>
    <property type="molecule type" value="Genomic_DNA"/>
</dbReference>
<protein>
    <submittedName>
        <fullName evidence="5">RNA methyltransferase</fullName>
    </submittedName>
</protein>
<comment type="caution">
    <text evidence="5">The sequence shown here is derived from an EMBL/GenBank/DDBJ whole genome shotgun (WGS) entry which is preliminary data.</text>
</comment>
<dbReference type="GO" id="GO:0006396">
    <property type="term" value="P:RNA processing"/>
    <property type="evidence" value="ECO:0007669"/>
    <property type="project" value="InterPro"/>
</dbReference>
<evidence type="ECO:0000313" key="6">
    <source>
        <dbReference type="Proteomes" id="UP000280696"/>
    </source>
</evidence>
<dbReference type="GO" id="GO:0005737">
    <property type="term" value="C:cytoplasm"/>
    <property type="evidence" value="ECO:0007669"/>
    <property type="project" value="UniProtKB-ARBA"/>
</dbReference>
<reference evidence="5 6" key="1">
    <citation type="submission" date="2018-09" db="EMBL/GenBank/DDBJ databases">
        <title>Murine metabolic-syndrome-specific gut microbial biobank.</title>
        <authorList>
            <person name="Liu C."/>
        </authorList>
    </citation>
    <scope>NUCLEOTIDE SEQUENCE [LARGE SCALE GENOMIC DNA]</scope>
    <source>
        <strain evidence="5 6">0.1xD8-82</strain>
    </source>
</reference>
<keyword evidence="3 5" id="KW-0808">Transferase</keyword>
<proteinExistence type="inferred from homology"/>
<keyword evidence="2 5" id="KW-0489">Methyltransferase</keyword>
<dbReference type="GO" id="GO:0008173">
    <property type="term" value="F:RNA methyltransferase activity"/>
    <property type="evidence" value="ECO:0007669"/>
    <property type="project" value="InterPro"/>
</dbReference>
<dbReference type="Gene3D" id="3.30.1330.30">
    <property type="match status" value="1"/>
</dbReference>
<evidence type="ECO:0000259" key="4">
    <source>
        <dbReference type="SMART" id="SM00967"/>
    </source>
</evidence>
<keyword evidence="6" id="KW-1185">Reference proteome</keyword>
<dbReference type="SUPFAM" id="SSF75217">
    <property type="entry name" value="alpha/beta knot"/>
    <property type="match status" value="1"/>
</dbReference>
<dbReference type="AlphaFoldDB" id="A0A3A9A7F2"/>
<accession>A0A3A9A7F2</accession>
<organism evidence="5 6">
    <name type="scientific">Parablautia intestinalis</name>
    <dbReference type="NCBI Taxonomy" id="2320100"/>
    <lineage>
        <taxon>Bacteria</taxon>
        <taxon>Bacillati</taxon>
        <taxon>Bacillota</taxon>
        <taxon>Clostridia</taxon>
        <taxon>Lachnospirales</taxon>
        <taxon>Lachnospiraceae</taxon>
        <taxon>Parablautia</taxon>
    </lineage>
</organism>
<dbReference type="InterPro" id="IPR053888">
    <property type="entry name" value="MRM3-like_sub_bind"/>
</dbReference>